<proteinExistence type="predicted"/>
<dbReference type="AlphaFoldDB" id="A0AAD6WFW8"/>
<organism evidence="1 2">
    <name type="scientific">Populus alba x Populus x berolinensis</name>
    <dbReference type="NCBI Taxonomy" id="444605"/>
    <lineage>
        <taxon>Eukaryota</taxon>
        <taxon>Viridiplantae</taxon>
        <taxon>Streptophyta</taxon>
        <taxon>Embryophyta</taxon>
        <taxon>Tracheophyta</taxon>
        <taxon>Spermatophyta</taxon>
        <taxon>Magnoliopsida</taxon>
        <taxon>eudicotyledons</taxon>
        <taxon>Gunneridae</taxon>
        <taxon>Pentapetalae</taxon>
        <taxon>rosids</taxon>
        <taxon>fabids</taxon>
        <taxon>Malpighiales</taxon>
        <taxon>Salicaceae</taxon>
        <taxon>Saliceae</taxon>
        <taxon>Populus</taxon>
    </lineage>
</organism>
<dbReference type="Proteomes" id="UP001164929">
    <property type="component" value="Chromosome 1"/>
</dbReference>
<comment type="caution">
    <text evidence="1">The sequence shown here is derived from an EMBL/GenBank/DDBJ whole genome shotgun (WGS) entry which is preliminary data.</text>
</comment>
<gene>
    <name evidence="1" type="ORF">NC653_000911</name>
</gene>
<evidence type="ECO:0000313" key="1">
    <source>
        <dbReference type="EMBL" id="KAJ7010311.1"/>
    </source>
</evidence>
<dbReference type="EMBL" id="JAQIZT010000001">
    <property type="protein sequence ID" value="KAJ7010311.1"/>
    <property type="molecule type" value="Genomic_DNA"/>
</dbReference>
<protein>
    <submittedName>
        <fullName evidence="1">Uncharacterized protein</fullName>
    </submittedName>
</protein>
<name>A0AAD6WFW8_9ROSI</name>
<reference evidence="1 2" key="1">
    <citation type="journal article" date="2023" name="Mol. Ecol. Resour.">
        <title>Chromosome-level genome assembly of a triploid poplar Populus alba 'Berolinensis'.</title>
        <authorList>
            <person name="Chen S."/>
            <person name="Yu Y."/>
            <person name="Wang X."/>
            <person name="Wang S."/>
            <person name="Zhang T."/>
            <person name="Zhou Y."/>
            <person name="He R."/>
            <person name="Meng N."/>
            <person name="Wang Y."/>
            <person name="Liu W."/>
            <person name="Liu Z."/>
            <person name="Liu J."/>
            <person name="Guo Q."/>
            <person name="Huang H."/>
            <person name="Sederoff R.R."/>
            <person name="Wang G."/>
            <person name="Qu G."/>
            <person name="Chen S."/>
        </authorList>
    </citation>
    <scope>NUCLEOTIDE SEQUENCE [LARGE SCALE GENOMIC DNA]</scope>
    <source>
        <strain evidence="1">SC-2020</strain>
    </source>
</reference>
<accession>A0AAD6WFW8</accession>
<keyword evidence="2" id="KW-1185">Reference proteome</keyword>
<evidence type="ECO:0000313" key="2">
    <source>
        <dbReference type="Proteomes" id="UP001164929"/>
    </source>
</evidence>
<sequence>MEQTVVPSSSVKGLLESLPVKKIQGVLRGKPGTSFETCANTAGDLPQFSEEKLQQFYGLIQDKYRSSNYSVEFL</sequence>